<reference evidence="1" key="1">
    <citation type="submission" date="2014-09" db="EMBL/GenBank/DDBJ databases">
        <authorList>
            <person name="Magalhaes I.L.F."/>
            <person name="Oliveira U."/>
            <person name="Santos F.R."/>
            <person name="Vidigal T.H.D.A."/>
            <person name="Brescovit A.D."/>
            <person name="Santos A.J."/>
        </authorList>
    </citation>
    <scope>NUCLEOTIDE SEQUENCE</scope>
    <source>
        <tissue evidence="1">Shoot tissue taken approximately 20 cm above the soil surface</tissue>
    </source>
</reference>
<proteinExistence type="predicted"/>
<reference evidence="1" key="2">
    <citation type="journal article" date="2015" name="Data Brief">
        <title>Shoot transcriptome of the giant reed, Arundo donax.</title>
        <authorList>
            <person name="Barrero R.A."/>
            <person name="Guerrero F.D."/>
            <person name="Moolhuijzen P."/>
            <person name="Goolsby J.A."/>
            <person name="Tidwell J."/>
            <person name="Bellgard S.E."/>
            <person name="Bellgard M.I."/>
        </authorList>
    </citation>
    <scope>NUCLEOTIDE SEQUENCE</scope>
    <source>
        <tissue evidence="1">Shoot tissue taken approximately 20 cm above the soil surface</tissue>
    </source>
</reference>
<evidence type="ECO:0000313" key="1">
    <source>
        <dbReference type="EMBL" id="JAD39370.1"/>
    </source>
</evidence>
<protein>
    <submittedName>
        <fullName evidence="1">Uncharacterized protein</fullName>
    </submittedName>
</protein>
<accession>A0A0A8ZRI1</accession>
<dbReference type="AlphaFoldDB" id="A0A0A8ZRI1"/>
<dbReference type="EMBL" id="GBRH01258525">
    <property type="protein sequence ID" value="JAD39370.1"/>
    <property type="molecule type" value="Transcribed_RNA"/>
</dbReference>
<organism evidence="1">
    <name type="scientific">Arundo donax</name>
    <name type="common">Giant reed</name>
    <name type="synonym">Donax arundinaceus</name>
    <dbReference type="NCBI Taxonomy" id="35708"/>
    <lineage>
        <taxon>Eukaryota</taxon>
        <taxon>Viridiplantae</taxon>
        <taxon>Streptophyta</taxon>
        <taxon>Embryophyta</taxon>
        <taxon>Tracheophyta</taxon>
        <taxon>Spermatophyta</taxon>
        <taxon>Magnoliopsida</taxon>
        <taxon>Liliopsida</taxon>
        <taxon>Poales</taxon>
        <taxon>Poaceae</taxon>
        <taxon>PACMAD clade</taxon>
        <taxon>Arundinoideae</taxon>
        <taxon>Arundineae</taxon>
        <taxon>Arundo</taxon>
    </lineage>
</organism>
<name>A0A0A8ZRI1_ARUDO</name>
<sequence length="31" mass="3165">MSASPTGLLLISRSSSGPLLRLSLSLASTTF</sequence>